<feature type="transmembrane region" description="Helical" evidence="1">
    <location>
        <begin position="100"/>
        <end position="121"/>
    </location>
</feature>
<keyword evidence="1" id="KW-0472">Membrane</keyword>
<feature type="transmembrane region" description="Helical" evidence="1">
    <location>
        <begin position="283"/>
        <end position="305"/>
    </location>
</feature>
<reference evidence="3" key="1">
    <citation type="submission" date="2015-07" db="EMBL/GenBank/DDBJ databases">
        <title>Lactobacillus ginsenosidimutans/EMML 3141/ whole genome sequencing.</title>
        <authorList>
            <person name="Kim M.K."/>
            <person name="Im W.-T."/>
            <person name="Srinivasan S."/>
            <person name="Lee J.-J."/>
        </authorList>
    </citation>
    <scope>NUCLEOTIDE SEQUENCE [LARGE SCALE GENOMIC DNA]</scope>
    <source>
        <strain evidence="3">EMML 3041</strain>
    </source>
</reference>
<gene>
    <name evidence="2" type="ORF">ABM34_07280</name>
</gene>
<dbReference type="Proteomes" id="UP000036106">
    <property type="component" value="Chromosome"/>
</dbReference>
<keyword evidence="3" id="KW-1185">Reference proteome</keyword>
<feature type="transmembrane region" description="Helical" evidence="1">
    <location>
        <begin position="525"/>
        <end position="542"/>
    </location>
</feature>
<feature type="transmembrane region" description="Helical" evidence="1">
    <location>
        <begin position="345"/>
        <end position="362"/>
    </location>
</feature>
<feature type="transmembrane region" description="Helical" evidence="1">
    <location>
        <begin position="182"/>
        <end position="215"/>
    </location>
</feature>
<keyword evidence="1" id="KW-0812">Transmembrane</keyword>
<feature type="transmembrane region" description="Helical" evidence="1">
    <location>
        <begin position="374"/>
        <end position="392"/>
    </location>
</feature>
<keyword evidence="1" id="KW-1133">Transmembrane helix</keyword>
<feature type="transmembrane region" description="Helical" evidence="1">
    <location>
        <begin position="312"/>
        <end position="333"/>
    </location>
</feature>
<dbReference type="KEGG" id="lgn:ABM34_07280"/>
<evidence type="ECO:0008006" key="4">
    <source>
        <dbReference type="Google" id="ProtNLM"/>
    </source>
</evidence>
<evidence type="ECO:0000313" key="3">
    <source>
        <dbReference type="Proteomes" id="UP000036106"/>
    </source>
</evidence>
<name>A0A0H4QG17_9LACO</name>
<feature type="transmembrane region" description="Helical" evidence="1">
    <location>
        <begin position="133"/>
        <end position="150"/>
    </location>
</feature>
<dbReference type="AlphaFoldDB" id="A0A0H4QG17"/>
<dbReference type="EMBL" id="CP012034">
    <property type="protein sequence ID" value="AKP67359.1"/>
    <property type="molecule type" value="Genomic_DNA"/>
</dbReference>
<dbReference type="PATRIC" id="fig|1007676.4.peg.1461"/>
<dbReference type="RefSeq" id="WP_064505408.1">
    <property type="nucleotide sequence ID" value="NZ_CP012034.1"/>
</dbReference>
<dbReference type="STRING" id="1007676.ABM34_07280"/>
<evidence type="ECO:0000256" key="1">
    <source>
        <dbReference type="SAM" id="Phobius"/>
    </source>
</evidence>
<proteinExistence type="predicted"/>
<dbReference type="OrthoDB" id="9784157at2"/>
<evidence type="ECO:0000313" key="2">
    <source>
        <dbReference type="EMBL" id="AKP67359.1"/>
    </source>
</evidence>
<sequence>MNNLMQKLNQKRYLYSIFLLISILVVLLVNWHPGYAFSTGDYRFHINRIGALTTSIQHFNFLPKVDEYFAGGYGYAASLFYPDIFLYPAAILRLLGVPVLVTYLLTQVGINFFTLFITYIAGKRLNFSTKNNLIFTFIYFLSTYRLQVLYSRQDLGELMGMIFFPLVLSELLKFKKGDTNEWYIFSFAMIGIGLSHLISLFMILCFCVLFVLLNIKYFWNKNAIRNILKAAGLTIGIVFGIYAPILEQMISQDFTVSTDPLIRIYEETQPLTELVAHSFSNQVFHAGTVNIGFVIFIGLVVYTIYNFIKCKNISLTLIALFLFISCTQFFPWYSIRNSIFASFQFPWRFFSLISLIVAYFIANDDLNLFKIKYATTALMVGLMGLTVAFAQFTTQASPWRMNQYSTYNNISTYLIGAGHEYLPCEINYNEIKTDEPRLLGYDSTDVSVSHKEITNNNVKFSFNTKNKDAKVVLPLFFYKGYQAKVTGTGSSTTPVLNNDNGQTKIYLNGSGTVSVQYHYTTVQKLSLTVSLISTLYCFFIIWRRKQTMP</sequence>
<organism evidence="2 3">
    <name type="scientific">Companilactobacillus ginsenosidimutans</name>
    <dbReference type="NCBI Taxonomy" id="1007676"/>
    <lineage>
        <taxon>Bacteria</taxon>
        <taxon>Bacillati</taxon>
        <taxon>Bacillota</taxon>
        <taxon>Bacilli</taxon>
        <taxon>Lactobacillales</taxon>
        <taxon>Lactobacillaceae</taxon>
        <taxon>Companilactobacillus</taxon>
    </lineage>
</organism>
<accession>A0A0H4QG17</accession>
<protein>
    <recommendedName>
        <fullName evidence="4">Membrane protein 6-pyruvoyl-tetrahydropterin synthase-related domain-containing protein</fullName>
    </recommendedName>
</protein>
<feature type="transmembrane region" description="Helical" evidence="1">
    <location>
        <begin position="227"/>
        <end position="245"/>
    </location>
</feature>
<feature type="transmembrane region" description="Helical" evidence="1">
    <location>
        <begin position="12"/>
        <end position="31"/>
    </location>
</feature>